<keyword evidence="10 13" id="KW-0472">Membrane</keyword>
<organism evidence="15 16">
    <name type="scientific">Psophocarpus tetragonolobus</name>
    <name type="common">Winged bean</name>
    <name type="synonym">Dolichos tetragonolobus</name>
    <dbReference type="NCBI Taxonomy" id="3891"/>
    <lineage>
        <taxon>Eukaryota</taxon>
        <taxon>Viridiplantae</taxon>
        <taxon>Streptophyta</taxon>
        <taxon>Embryophyta</taxon>
        <taxon>Tracheophyta</taxon>
        <taxon>Spermatophyta</taxon>
        <taxon>Magnoliopsida</taxon>
        <taxon>eudicotyledons</taxon>
        <taxon>Gunneridae</taxon>
        <taxon>Pentapetalae</taxon>
        <taxon>rosids</taxon>
        <taxon>fabids</taxon>
        <taxon>Fabales</taxon>
        <taxon>Fabaceae</taxon>
        <taxon>Papilionoideae</taxon>
        <taxon>50 kb inversion clade</taxon>
        <taxon>NPAAA clade</taxon>
        <taxon>indigoferoid/millettioid clade</taxon>
        <taxon>Phaseoleae</taxon>
        <taxon>Psophocarpus</taxon>
    </lineage>
</organism>
<name>A0AAN9SEK2_PSOTE</name>
<comment type="similarity">
    <text evidence="11">Belongs to the BET1 family.</text>
</comment>
<dbReference type="SUPFAM" id="SSF58038">
    <property type="entry name" value="SNARE fusion complex"/>
    <property type="match status" value="1"/>
</dbReference>
<evidence type="ECO:0000256" key="8">
    <source>
        <dbReference type="ARBA" id="ARBA00023034"/>
    </source>
</evidence>
<keyword evidence="8" id="KW-0333">Golgi apparatus</keyword>
<evidence type="ECO:0000256" key="10">
    <source>
        <dbReference type="ARBA" id="ARBA00023136"/>
    </source>
</evidence>
<accession>A0AAN9SEK2</accession>
<dbReference type="Proteomes" id="UP001386955">
    <property type="component" value="Unassembled WGS sequence"/>
</dbReference>
<keyword evidence="6" id="KW-0653">Protein transport</keyword>
<feature type="domain" description="T-SNARE coiled-coil homology" evidence="14">
    <location>
        <begin position="144"/>
        <end position="206"/>
    </location>
</feature>
<evidence type="ECO:0000256" key="11">
    <source>
        <dbReference type="ARBA" id="ARBA00037962"/>
    </source>
</evidence>
<comment type="function">
    <text evidence="12">Required for vesicular transport from the ER to the Golgi complex. Functions as a SNARE associated with ER-derived vesicles.</text>
</comment>
<keyword evidence="5" id="KW-0256">Endoplasmic reticulum</keyword>
<dbReference type="PROSITE" id="PS50192">
    <property type="entry name" value="T_SNARE"/>
    <property type="match status" value="1"/>
</dbReference>
<evidence type="ECO:0000256" key="9">
    <source>
        <dbReference type="ARBA" id="ARBA00023054"/>
    </source>
</evidence>
<keyword evidence="16" id="KW-1185">Reference proteome</keyword>
<evidence type="ECO:0000313" key="15">
    <source>
        <dbReference type="EMBL" id="KAK7393665.1"/>
    </source>
</evidence>
<sequence length="242" mass="27672">MDEYFSIARNPQISYTLVCFSDLNQINFPNVFSPQQHLAIVLNHQILAQSSTLFRGYELPKTTSFAAPHELVPTRDVNFNSGLSSCLRTVQDFDLVALILLYINSYYCLILKYRDNRSSRSSLVDGFDSLEEGGLRASSSYSREINEHDNDKAIESLQDKVSFLKRLTGDIHEEVESHNQLLDRVGNKMDGSRGMMMGTMDRFKKVFEKKSARKTCSLVAYFIGAFVFIYYLIRMLGYFTLG</sequence>
<evidence type="ECO:0000256" key="1">
    <source>
        <dbReference type="ARBA" id="ARBA00004163"/>
    </source>
</evidence>
<dbReference type="InterPro" id="IPR000727">
    <property type="entry name" value="T_SNARE_dom"/>
</dbReference>
<comment type="subcellular location">
    <subcellularLocation>
        <location evidence="1">Endoplasmic reticulum membrane</location>
        <topology evidence="1">Single-pass type IV membrane protein</topology>
    </subcellularLocation>
    <subcellularLocation>
        <location evidence="2">Golgi apparatus membrane</location>
        <topology evidence="2">Single-pass type IV membrane protein</topology>
    </subcellularLocation>
</comment>
<evidence type="ECO:0000256" key="7">
    <source>
        <dbReference type="ARBA" id="ARBA00022989"/>
    </source>
</evidence>
<proteinExistence type="inferred from homology"/>
<comment type="caution">
    <text evidence="15">The sequence shown here is derived from an EMBL/GenBank/DDBJ whole genome shotgun (WGS) entry which is preliminary data.</text>
</comment>
<dbReference type="InterPro" id="IPR039899">
    <property type="entry name" value="BET1_SNARE"/>
</dbReference>
<dbReference type="GO" id="GO:0000139">
    <property type="term" value="C:Golgi membrane"/>
    <property type="evidence" value="ECO:0007669"/>
    <property type="project" value="UniProtKB-SubCell"/>
</dbReference>
<dbReference type="GO" id="GO:0015031">
    <property type="term" value="P:protein transport"/>
    <property type="evidence" value="ECO:0007669"/>
    <property type="project" value="UniProtKB-KW"/>
</dbReference>
<keyword evidence="4 13" id="KW-0812">Transmembrane</keyword>
<dbReference type="PANTHER" id="PTHR12791">
    <property type="entry name" value="GOLGI SNARE BET1-RELATED"/>
    <property type="match status" value="1"/>
</dbReference>
<evidence type="ECO:0000256" key="13">
    <source>
        <dbReference type="SAM" id="Phobius"/>
    </source>
</evidence>
<gene>
    <name evidence="15" type="ORF">VNO78_22228</name>
</gene>
<dbReference type="AlphaFoldDB" id="A0AAN9SEK2"/>
<dbReference type="EMBL" id="JAYMYS010000005">
    <property type="protein sequence ID" value="KAK7393665.1"/>
    <property type="molecule type" value="Genomic_DNA"/>
</dbReference>
<dbReference type="FunFam" id="1.20.5.110:FF:000033">
    <property type="entry name" value="bet1-like SNARE 1-1"/>
    <property type="match status" value="1"/>
</dbReference>
<evidence type="ECO:0000256" key="5">
    <source>
        <dbReference type="ARBA" id="ARBA00022824"/>
    </source>
</evidence>
<reference evidence="15 16" key="1">
    <citation type="submission" date="2024-01" db="EMBL/GenBank/DDBJ databases">
        <title>The genomes of 5 underutilized Papilionoideae crops provide insights into root nodulation and disease resistanc.</title>
        <authorList>
            <person name="Jiang F."/>
        </authorList>
    </citation>
    <scope>NUCLEOTIDE SEQUENCE [LARGE SCALE GENOMIC DNA]</scope>
    <source>
        <strain evidence="15">DUOXIRENSHENG_FW03</strain>
        <tissue evidence="15">Leaves</tissue>
    </source>
</reference>
<dbReference type="Gene3D" id="1.20.5.110">
    <property type="match status" value="1"/>
</dbReference>
<evidence type="ECO:0000256" key="2">
    <source>
        <dbReference type="ARBA" id="ARBA00004409"/>
    </source>
</evidence>
<evidence type="ECO:0000256" key="6">
    <source>
        <dbReference type="ARBA" id="ARBA00022927"/>
    </source>
</evidence>
<evidence type="ECO:0000256" key="3">
    <source>
        <dbReference type="ARBA" id="ARBA00022448"/>
    </source>
</evidence>
<dbReference type="GO" id="GO:0005789">
    <property type="term" value="C:endoplasmic reticulum membrane"/>
    <property type="evidence" value="ECO:0007669"/>
    <property type="project" value="UniProtKB-SubCell"/>
</dbReference>
<feature type="transmembrane region" description="Helical" evidence="13">
    <location>
        <begin position="215"/>
        <end position="233"/>
    </location>
</feature>
<keyword evidence="9" id="KW-0175">Coiled coil</keyword>
<evidence type="ECO:0000256" key="4">
    <source>
        <dbReference type="ARBA" id="ARBA00022692"/>
    </source>
</evidence>
<keyword evidence="3" id="KW-0813">Transport</keyword>
<evidence type="ECO:0000313" key="16">
    <source>
        <dbReference type="Proteomes" id="UP001386955"/>
    </source>
</evidence>
<feature type="transmembrane region" description="Helical" evidence="13">
    <location>
        <begin position="95"/>
        <end position="113"/>
    </location>
</feature>
<evidence type="ECO:0000256" key="12">
    <source>
        <dbReference type="ARBA" id="ARBA00060029"/>
    </source>
</evidence>
<dbReference type="CDD" id="cd15853">
    <property type="entry name" value="SNARE_Bet1"/>
    <property type="match status" value="1"/>
</dbReference>
<evidence type="ECO:0000259" key="14">
    <source>
        <dbReference type="PROSITE" id="PS50192"/>
    </source>
</evidence>
<protein>
    <recommendedName>
        <fullName evidence="14">t-SNARE coiled-coil homology domain-containing protein</fullName>
    </recommendedName>
</protein>
<keyword evidence="7 13" id="KW-1133">Transmembrane helix</keyword>